<proteinExistence type="inferred from homology"/>
<reference evidence="3" key="2">
    <citation type="submission" date="2025-09" db="UniProtKB">
        <authorList>
            <consortium name="Ensembl"/>
        </authorList>
    </citation>
    <scope>IDENTIFICATION</scope>
</reference>
<dbReference type="Proteomes" id="UP000265020">
    <property type="component" value="Unassembled WGS sequence"/>
</dbReference>
<evidence type="ECO:0000256" key="1">
    <source>
        <dbReference type="ARBA" id="ARBA00022734"/>
    </source>
</evidence>
<dbReference type="InterPro" id="IPR006624">
    <property type="entry name" value="Beta-propeller_rpt_TECPR"/>
</dbReference>
<reference evidence="3" key="1">
    <citation type="submission" date="2025-08" db="UniProtKB">
        <authorList>
            <consortium name="Ensembl"/>
        </authorList>
    </citation>
    <scope>IDENTIFICATION</scope>
</reference>
<dbReference type="Pfam" id="PF19193">
    <property type="entry name" value="Tectonin"/>
    <property type="match status" value="1"/>
</dbReference>
<dbReference type="Ensembl" id="ENSCVAT00000005728.1">
    <property type="protein sequence ID" value="ENSCVAP00000023829.1"/>
    <property type="gene ID" value="ENSCVAG00000007982.1"/>
</dbReference>
<evidence type="ECO:0000256" key="2">
    <source>
        <dbReference type="ARBA" id="ARBA00038331"/>
    </source>
</evidence>
<keyword evidence="4" id="KW-1185">Reference proteome</keyword>
<evidence type="ECO:0000313" key="4">
    <source>
        <dbReference type="Proteomes" id="UP000265020"/>
    </source>
</evidence>
<protein>
    <submittedName>
        <fullName evidence="3">Fish-egg lectin-like</fullName>
    </submittedName>
</protein>
<dbReference type="AlphaFoldDB" id="A0A3Q2DY13"/>
<dbReference type="PANTHER" id="PTHR23250:SF3">
    <property type="entry name" value="FISH-EGG LECTIN-LIKE ISOFORM X1-RELATED"/>
    <property type="match status" value="1"/>
</dbReference>
<keyword evidence="1" id="KW-0430">Lectin</keyword>
<comment type="similarity">
    <text evidence="2">Belongs to the tectonin family.</text>
</comment>
<evidence type="ECO:0000313" key="3">
    <source>
        <dbReference type="Ensembl" id="ENSCVAP00000023829.1"/>
    </source>
</evidence>
<dbReference type="SMART" id="SM00706">
    <property type="entry name" value="TECPR"/>
    <property type="match status" value="5"/>
</dbReference>
<organism evidence="3 4">
    <name type="scientific">Cyprinodon variegatus</name>
    <name type="common">Sheepshead minnow</name>
    <dbReference type="NCBI Taxonomy" id="28743"/>
    <lineage>
        <taxon>Eukaryota</taxon>
        <taxon>Metazoa</taxon>
        <taxon>Chordata</taxon>
        <taxon>Craniata</taxon>
        <taxon>Vertebrata</taxon>
        <taxon>Euteleostomi</taxon>
        <taxon>Actinopterygii</taxon>
        <taxon>Neopterygii</taxon>
        <taxon>Teleostei</taxon>
        <taxon>Neoteleostei</taxon>
        <taxon>Acanthomorphata</taxon>
        <taxon>Ovalentaria</taxon>
        <taxon>Atherinomorphae</taxon>
        <taxon>Cyprinodontiformes</taxon>
        <taxon>Cyprinodontidae</taxon>
        <taxon>Cyprinodon</taxon>
    </lineage>
</organism>
<name>A0A3Q2DY13_CYPVA</name>
<dbReference type="GO" id="GO:0030246">
    <property type="term" value="F:carbohydrate binding"/>
    <property type="evidence" value="ECO:0007669"/>
    <property type="project" value="UniProtKB-KW"/>
</dbReference>
<dbReference type="GeneTree" id="ENSGT00510000047886"/>
<dbReference type="PANTHER" id="PTHR23250">
    <property type="entry name" value="DYSFERLIN-RELATED"/>
    <property type="match status" value="1"/>
</dbReference>
<accession>A0A3Q2DY13</accession>
<dbReference type="InterPro" id="IPR051513">
    <property type="entry name" value="Tectonin_beta-prop"/>
</dbReference>
<sequence>LCVLGFYFMFSDNILTYACFIPICNFWLFSTGLTCKAAPQQLSAAQVDAGHGIVVMTDILYNSFFLTGSSWSKLGSVPLKHVSVGPAGIWGVNKDDKVHKFSGGDFFPVLGLELKQLDAGGQGHVVGVTDTDKIYCLNADRAFSIQKEGILTWDQLQGRLRYFSCGPNGCWGVNSIQHIYFTVKVLPNTCEISGFIRINGLGVKIEVGTDGRVFILNQSGQLYERAGISDKVPQGTEWKEIAFQEPLKHASYDLGHLWLVTKCGVILECTD</sequence>